<feature type="domain" description="E3 ubiquitin-protein ligase UBR1-like winged-helix" evidence="3">
    <location>
        <begin position="151"/>
        <end position="239"/>
    </location>
</feature>
<comment type="pathway">
    <text evidence="1">Protein modification; protein ubiquitination.</text>
</comment>
<keyword evidence="1" id="KW-0479">Metal-binding</keyword>
<dbReference type="EC" id="2.3.2.27" evidence="1"/>
<comment type="caution">
    <text evidence="4">The sequence shown here is derived from an EMBL/GenBank/DDBJ whole genome shotgun (WGS) entry which is preliminary data.</text>
</comment>
<comment type="catalytic activity">
    <reaction evidence="1">
        <text>S-ubiquitinyl-[E2 ubiquitin-conjugating enzyme]-L-cysteine + [acceptor protein]-L-lysine = [E2 ubiquitin-conjugating enzyme]-L-cysteine + N(6)-ubiquitinyl-[acceptor protein]-L-lysine.</text>
        <dbReference type="EC" id="2.3.2.27"/>
    </reaction>
</comment>
<dbReference type="PANTHER" id="PTHR21497">
    <property type="entry name" value="UBIQUITIN LIGASE E3 ALPHA-RELATED"/>
    <property type="match status" value="1"/>
</dbReference>
<comment type="similarity">
    <text evidence="1">Belongs to the E3 ubiquitin-protein ligase UBR1-like family.</text>
</comment>
<comment type="function">
    <text evidence="1">Ubiquitin ligase protein which is a component of the N-end rule pathway. Recognizes and binds to proteins bearing specific N-terminal residues that are destabilizing according to the N-end rule, leading to their ubiquitination and subsequent degradation.</text>
</comment>
<dbReference type="GO" id="GO:0071596">
    <property type="term" value="P:ubiquitin-dependent protein catabolic process via the N-end rule pathway"/>
    <property type="evidence" value="ECO:0007669"/>
    <property type="project" value="UniProtKB-UniRule"/>
</dbReference>
<feature type="domain" description="E3 ubiquitin-protein ligase UBR-like C-terminal" evidence="2">
    <location>
        <begin position="827"/>
        <end position="1288"/>
    </location>
</feature>
<evidence type="ECO:0000256" key="1">
    <source>
        <dbReference type="RuleBase" id="RU366018"/>
    </source>
</evidence>
<evidence type="ECO:0000259" key="3">
    <source>
        <dbReference type="Pfam" id="PF22960"/>
    </source>
</evidence>
<dbReference type="GO" id="GO:0061630">
    <property type="term" value="F:ubiquitin protein ligase activity"/>
    <property type="evidence" value="ECO:0007669"/>
    <property type="project" value="UniProtKB-UniRule"/>
</dbReference>
<dbReference type="SUPFAM" id="SSF46785">
    <property type="entry name" value="Winged helix' DNA-binding domain"/>
    <property type="match status" value="1"/>
</dbReference>
<dbReference type="GO" id="GO:0000151">
    <property type="term" value="C:ubiquitin ligase complex"/>
    <property type="evidence" value="ECO:0007669"/>
    <property type="project" value="TreeGrafter"/>
</dbReference>
<evidence type="ECO:0000313" key="4">
    <source>
        <dbReference type="EMBL" id="KAJ6806792.1"/>
    </source>
</evidence>
<dbReference type="GO" id="GO:0008270">
    <property type="term" value="F:zinc ion binding"/>
    <property type="evidence" value="ECO:0007669"/>
    <property type="project" value="UniProtKB-UniRule"/>
</dbReference>
<keyword evidence="1" id="KW-0833">Ubl conjugation pathway</keyword>
<keyword evidence="1" id="KW-0863">Zinc-finger</keyword>
<dbReference type="Proteomes" id="UP001140949">
    <property type="component" value="Unassembled WGS sequence"/>
</dbReference>
<keyword evidence="5" id="KW-1185">Reference proteome</keyword>
<evidence type="ECO:0000313" key="5">
    <source>
        <dbReference type="Proteomes" id="UP001140949"/>
    </source>
</evidence>
<dbReference type="GO" id="GO:0005737">
    <property type="term" value="C:cytoplasm"/>
    <property type="evidence" value="ECO:0007669"/>
    <property type="project" value="TreeGrafter"/>
</dbReference>
<dbReference type="EMBL" id="JANAVB010034417">
    <property type="protein sequence ID" value="KAJ6806792.1"/>
    <property type="molecule type" value="Genomic_DNA"/>
</dbReference>
<gene>
    <name evidence="4" type="ORF">M6B38_105605</name>
</gene>
<keyword evidence="1" id="KW-0808">Transferase</keyword>
<dbReference type="Pfam" id="PF22960">
    <property type="entry name" value="WHD_UBR1"/>
    <property type="match status" value="1"/>
</dbReference>
<dbReference type="GO" id="GO:0016567">
    <property type="term" value="P:protein ubiquitination"/>
    <property type="evidence" value="ECO:0007669"/>
    <property type="project" value="UniProtKB-UniRule"/>
</dbReference>
<dbReference type="InterPro" id="IPR039164">
    <property type="entry name" value="UBR1-like"/>
</dbReference>
<dbReference type="InterPro" id="IPR036390">
    <property type="entry name" value="WH_DNA-bd_sf"/>
</dbReference>
<reference evidence="4" key="1">
    <citation type="journal article" date="2023" name="GigaByte">
        <title>Genome assembly of the bearded iris, Iris pallida Lam.</title>
        <authorList>
            <person name="Bruccoleri R.E."/>
            <person name="Oakeley E.J."/>
            <person name="Faust A.M.E."/>
            <person name="Altorfer M."/>
            <person name="Dessus-Babus S."/>
            <person name="Burckhardt D."/>
            <person name="Oertli M."/>
            <person name="Naumann U."/>
            <person name="Petersen F."/>
            <person name="Wong J."/>
        </authorList>
    </citation>
    <scope>NUCLEOTIDE SEQUENCE</scope>
    <source>
        <strain evidence="4">GSM-AAB239-AS_SAM_17_03QT</strain>
    </source>
</reference>
<sequence length="1310" mass="146160">MGQDKLQFCIFFIPTEWFFGQVLKGLHPCGFSAYIMEHPLRLRVFCAQVMAGMWRKNGDSAILSSEWYRSVQWLEQGLESDLFLLQCCASLAPPELFVKSIQQRFGLSSYTSLNLADHNEYESVLVQEMLTLIIHVVKERRFCGLSTSENLRRELVYRLAIGDATHSQVVKALPRDLSKSTQLRDILDVLAAYSKPSGVKQGKYSLRKEFWKELDLYHPRWNSRDLQVALERYSNVCKVSALNVQLPRWTAIFAPLSSISRIATSKTVLQITRAVIFYAVFTEMPSISRASEGVLVTALHLLSLGLDICQTQLSCDGQLGVDLSCQADDLFPILIYASEEFDGSVADEVFWKNQSLLSLLVSLLRKYKEDSDYNTAETGQFSITSLAENILKKFAELSPTCMNNLKRLAPDLICHTIQHFPKTAVKNSAFTSDMEERKAKARKHQADIMNKMRAEQSNFLASLKSEANDEIDSTESNTDPSILEVDHVNEESAPVCSLCRGSDTKSPLCFFVLLQKSRLTHIIERGPVSWKDVHQSEKETCSISTEGVTNLSGAGTSTPVQSDQDADIALATGTEPAVADAIQDSFNKWLTVISNAELPNVSYNSSTTSLLSLEILEDDAYQSVLGEIRDSQSHSDDSASESSCLNANIADGLTKSKGKTSNNSSRVCGFSPRGCDGIHISSCGHAVHKECHDRYLISLKQRRHHRLGFEGAHVVDPDLGELLCPVCRRFANSILPAFTGASIKTLRKPMSSHEVPTLASFTPSDTDSNKLHLPLALSLLQTTSKMVSKSRFTGILCGKQNVTLEPALEPVLHKLCILYWSHSYNNLSSGRLSPSLVLWDTLRYSLVSAEIAARGRVKTCSVDSVSLDTLYGELHSSSGFILSLLLSVAQTARSASHREVLLRFKGIQLLAGSICSGMSGDNCFSYSDKQQVTLSSILEHVDKGEVFPDIQFCKQAADPILAHDPFSSLMSVLFCLPLRFISSNEFFVPLVHLFYTVCVTQALITCNAGQYFDDSCFSDCVLNGICKSMGKFEFVRKYFVSNYIDFSCNSEDMIRRFTFPYLRRCALFWKLLKSSTLAPLYDSSHSWEGTTPFTNYGSLDSSECLKLELNGVRELEDMFQIHSLDSVLKDKLVHRLALKWCEHFCEDFRVRNCGLALFSLPAVPFKLIQLPRLYQDILQRYVKVKCSYCKSVPKEPALCLLCGSICSPGWKSCCRSSRCLNHAAVCGAGIGVFLLVRRTTILLHRSLRQAFWPSPYLDAFGEEDNDVSRGRPLYLSEERYASLTYLVASHGLDRTSEVLRQTTIGLNGSD</sequence>
<dbReference type="InterPro" id="IPR055194">
    <property type="entry name" value="UBR1-like_WH"/>
</dbReference>
<proteinExistence type="inferred from homology"/>
<protein>
    <recommendedName>
        <fullName evidence="1">E3 ubiquitin-protein ligase</fullName>
        <ecNumber evidence="1">2.3.2.27</ecNumber>
    </recommendedName>
</protein>
<keyword evidence="1" id="KW-0862">Zinc</keyword>
<dbReference type="Gene3D" id="1.10.10.2670">
    <property type="entry name" value="E3 ubiquitin-protein ligase"/>
    <property type="match status" value="1"/>
</dbReference>
<dbReference type="InterPro" id="IPR042065">
    <property type="entry name" value="E3_ELL-like"/>
</dbReference>
<dbReference type="PANTHER" id="PTHR21497:SF53">
    <property type="entry name" value="E3 UBIQUITIN-PROTEIN LIGASE PRT6"/>
    <property type="match status" value="1"/>
</dbReference>
<dbReference type="CDD" id="cd16482">
    <property type="entry name" value="RING-H2_UBR1-like"/>
    <property type="match status" value="1"/>
</dbReference>
<evidence type="ECO:0000259" key="2">
    <source>
        <dbReference type="Pfam" id="PF18995"/>
    </source>
</evidence>
<accession>A0AAX6ERI0</accession>
<dbReference type="InterPro" id="IPR044046">
    <property type="entry name" value="E3_ligase_UBR-like_C"/>
</dbReference>
<organism evidence="4 5">
    <name type="scientific">Iris pallida</name>
    <name type="common">Sweet iris</name>
    <dbReference type="NCBI Taxonomy" id="29817"/>
    <lineage>
        <taxon>Eukaryota</taxon>
        <taxon>Viridiplantae</taxon>
        <taxon>Streptophyta</taxon>
        <taxon>Embryophyta</taxon>
        <taxon>Tracheophyta</taxon>
        <taxon>Spermatophyta</taxon>
        <taxon>Magnoliopsida</taxon>
        <taxon>Liliopsida</taxon>
        <taxon>Asparagales</taxon>
        <taxon>Iridaceae</taxon>
        <taxon>Iridoideae</taxon>
        <taxon>Irideae</taxon>
        <taxon>Iris</taxon>
    </lineage>
</organism>
<name>A0AAX6ERI0_IRIPA</name>
<dbReference type="Pfam" id="PF18995">
    <property type="entry name" value="PRT6_C"/>
    <property type="match status" value="1"/>
</dbReference>
<reference evidence="4" key="2">
    <citation type="submission" date="2023-04" db="EMBL/GenBank/DDBJ databases">
        <authorList>
            <person name="Bruccoleri R.E."/>
            <person name="Oakeley E.J."/>
            <person name="Faust A.-M."/>
            <person name="Dessus-Babus S."/>
            <person name="Altorfer M."/>
            <person name="Burckhardt D."/>
            <person name="Oertli M."/>
            <person name="Naumann U."/>
            <person name="Petersen F."/>
            <person name="Wong J."/>
        </authorList>
    </citation>
    <scope>NUCLEOTIDE SEQUENCE</scope>
    <source>
        <strain evidence="4">GSM-AAB239-AS_SAM_17_03QT</strain>
        <tissue evidence="4">Leaf</tissue>
    </source>
</reference>